<dbReference type="OrthoDB" id="3358048at2759"/>
<sequence length="182" mass="20391">MATPQVRQRNPFKYQSEIPELDQDAPDRILDEQEQENIVNELQKENQRLEAMYARLGVIVMSVSIFLQFLAFLGITNDANFLSRAFNVLHILLHLHAITLIPGQHAAFLRDITPRAPPFLPTQLLVLLQPITALLQAEDVSWVQLSPPVLATLVAWVCLNTIEEGKRGVEALGGLMYEAKGA</sequence>
<keyword evidence="4" id="KW-1185">Reference proteome</keyword>
<feature type="coiled-coil region" evidence="1">
    <location>
        <begin position="32"/>
        <end position="59"/>
    </location>
</feature>
<feature type="transmembrane region" description="Helical" evidence="2">
    <location>
        <begin position="53"/>
        <end position="75"/>
    </location>
</feature>
<evidence type="ECO:0000313" key="4">
    <source>
        <dbReference type="Proteomes" id="UP000054097"/>
    </source>
</evidence>
<evidence type="ECO:0000256" key="1">
    <source>
        <dbReference type="SAM" id="Coils"/>
    </source>
</evidence>
<dbReference type="EMBL" id="KN824286">
    <property type="protein sequence ID" value="KIM30083.1"/>
    <property type="molecule type" value="Genomic_DNA"/>
</dbReference>
<keyword evidence="1" id="KW-0175">Coiled coil</keyword>
<accession>A0A0C2WV91</accession>
<gene>
    <name evidence="3" type="ORF">M408DRAFT_100879</name>
</gene>
<keyword evidence="2" id="KW-1133">Transmembrane helix</keyword>
<reference evidence="4" key="2">
    <citation type="submission" date="2015-01" db="EMBL/GenBank/DDBJ databases">
        <title>Evolutionary Origins and Diversification of the Mycorrhizal Mutualists.</title>
        <authorList>
            <consortium name="DOE Joint Genome Institute"/>
            <consortium name="Mycorrhizal Genomics Consortium"/>
            <person name="Kohler A."/>
            <person name="Kuo A."/>
            <person name="Nagy L.G."/>
            <person name="Floudas D."/>
            <person name="Copeland A."/>
            <person name="Barry K.W."/>
            <person name="Cichocki N."/>
            <person name="Veneault-Fourrey C."/>
            <person name="LaButti K."/>
            <person name="Lindquist E.A."/>
            <person name="Lipzen A."/>
            <person name="Lundell T."/>
            <person name="Morin E."/>
            <person name="Murat C."/>
            <person name="Riley R."/>
            <person name="Ohm R."/>
            <person name="Sun H."/>
            <person name="Tunlid A."/>
            <person name="Henrissat B."/>
            <person name="Grigoriev I.V."/>
            <person name="Hibbett D.S."/>
            <person name="Martin F."/>
        </authorList>
    </citation>
    <scope>NUCLEOTIDE SEQUENCE [LARGE SCALE GENOMIC DNA]</scope>
    <source>
        <strain evidence="4">MAFF 305830</strain>
    </source>
</reference>
<name>A0A0C2WV91_SERVB</name>
<evidence type="ECO:0000256" key="2">
    <source>
        <dbReference type="SAM" id="Phobius"/>
    </source>
</evidence>
<keyword evidence="2" id="KW-0812">Transmembrane</keyword>
<dbReference type="Proteomes" id="UP000054097">
    <property type="component" value="Unassembled WGS sequence"/>
</dbReference>
<dbReference type="HOGENOM" id="CLU_1482859_0_0_1"/>
<dbReference type="AlphaFoldDB" id="A0A0C2WV91"/>
<proteinExistence type="predicted"/>
<keyword evidence="2" id="KW-0472">Membrane</keyword>
<evidence type="ECO:0000313" key="3">
    <source>
        <dbReference type="EMBL" id="KIM30083.1"/>
    </source>
</evidence>
<protein>
    <submittedName>
        <fullName evidence="3">Uncharacterized protein</fullName>
    </submittedName>
</protein>
<organism evidence="3 4">
    <name type="scientific">Serendipita vermifera MAFF 305830</name>
    <dbReference type="NCBI Taxonomy" id="933852"/>
    <lineage>
        <taxon>Eukaryota</taxon>
        <taxon>Fungi</taxon>
        <taxon>Dikarya</taxon>
        <taxon>Basidiomycota</taxon>
        <taxon>Agaricomycotina</taxon>
        <taxon>Agaricomycetes</taxon>
        <taxon>Sebacinales</taxon>
        <taxon>Serendipitaceae</taxon>
        <taxon>Serendipita</taxon>
    </lineage>
</organism>
<reference evidence="3 4" key="1">
    <citation type="submission" date="2014-04" db="EMBL/GenBank/DDBJ databases">
        <authorList>
            <consortium name="DOE Joint Genome Institute"/>
            <person name="Kuo A."/>
            <person name="Zuccaro A."/>
            <person name="Kohler A."/>
            <person name="Nagy L.G."/>
            <person name="Floudas D."/>
            <person name="Copeland A."/>
            <person name="Barry K.W."/>
            <person name="Cichocki N."/>
            <person name="Veneault-Fourrey C."/>
            <person name="LaButti K."/>
            <person name="Lindquist E.A."/>
            <person name="Lipzen A."/>
            <person name="Lundell T."/>
            <person name="Morin E."/>
            <person name="Murat C."/>
            <person name="Sun H."/>
            <person name="Tunlid A."/>
            <person name="Henrissat B."/>
            <person name="Grigoriev I.V."/>
            <person name="Hibbett D.S."/>
            <person name="Martin F."/>
            <person name="Nordberg H.P."/>
            <person name="Cantor M.N."/>
            <person name="Hua S.X."/>
        </authorList>
    </citation>
    <scope>NUCLEOTIDE SEQUENCE [LARGE SCALE GENOMIC DNA]</scope>
    <source>
        <strain evidence="3 4">MAFF 305830</strain>
    </source>
</reference>